<proteinExistence type="predicted"/>
<feature type="domain" description="DinB-like" evidence="1">
    <location>
        <begin position="10"/>
        <end position="143"/>
    </location>
</feature>
<gene>
    <name evidence="2" type="ORF">F0919_12645</name>
</gene>
<evidence type="ECO:0000313" key="3">
    <source>
        <dbReference type="Proteomes" id="UP000323632"/>
    </source>
</evidence>
<reference evidence="2 3" key="1">
    <citation type="submission" date="2019-09" db="EMBL/GenBank/DDBJ databases">
        <title>Genome sequence and assembly of Taibaiella sp.</title>
        <authorList>
            <person name="Chhetri G."/>
        </authorList>
    </citation>
    <scope>NUCLEOTIDE SEQUENCE [LARGE SCALE GENOMIC DNA]</scope>
    <source>
        <strain evidence="2 3">KVB11</strain>
    </source>
</reference>
<dbReference type="InterPro" id="IPR024775">
    <property type="entry name" value="DinB-like"/>
</dbReference>
<comment type="caution">
    <text evidence="2">The sequence shown here is derived from an EMBL/GenBank/DDBJ whole genome shotgun (WGS) entry which is preliminary data.</text>
</comment>
<dbReference type="Pfam" id="PF12867">
    <property type="entry name" value="DinB_2"/>
    <property type="match status" value="1"/>
</dbReference>
<dbReference type="EMBL" id="VWSH01000003">
    <property type="protein sequence ID" value="KAA5533385.1"/>
    <property type="molecule type" value="Genomic_DNA"/>
</dbReference>
<evidence type="ECO:0000313" key="2">
    <source>
        <dbReference type="EMBL" id="KAA5533385.1"/>
    </source>
</evidence>
<dbReference type="AlphaFoldDB" id="A0A5M6CJ24"/>
<evidence type="ECO:0000259" key="1">
    <source>
        <dbReference type="Pfam" id="PF12867"/>
    </source>
</evidence>
<dbReference type="InterPro" id="IPR034660">
    <property type="entry name" value="DinB/YfiT-like"/>
</dbReference>
<protein>
    <submittedName>
        <fullName evidence="2">DinB family protein</fullName>
    </submittedName>
</protein>
<dbReference type="Proteomes" id="UP000323632">
    <property type="component" value="Unassembled WGS sequence"/>
</dbReference>
<name>A0A5M6CJ24_9BACT</name>
<keyword evidence="3" id="KW-1185">Reference proteome</keyword>
<dbReference type="RefSeq" id="WP_150033132.1">
    <property type="nucleotide sequence ID" value="NZ_VWSH01000003.1"/>
</dbReference>
<organism evidence="2 3">
    <name type="scientific">Taibaiella lutea</name>
    <dbReference type="NCBI Taxonomy" id="2608001"/>
    <lineage>
        <taxon>Bacteria</taxon>
        <taxon>Pseudomonadati</taxon>
        <taxon>Bacteroidota</taxon>
        <taxon>Chitinophagia</taxon>
        <taxon>Chitinophagales</taxon>
        <taxon>Chitinophagaceae</taxon>
        <taxon>Taibaiella</taxon>
    </lineage>
</organism>
<accession>A0A5M6CJ24</accession>
<dbReference type="Gene3D" id="1.20.120.450">
    <property type="entry name" value="dinb family like domain"/>
    <property type="match status" value="1"/>
</dbReference>
<dbReference type="SUPFAM" id="SSF109854">
    <property type="entry name" value="DinB/YfiT-like putative metalloenzymes"/>
    <property type="match status" value="1"/>
</dbReference>
<sequence>MHFQFAIATRKKIADKISKLSIEQLNKIPTGCNNNIAWQLGHLVVSSEILCYHRTGIQPDKEIDLADKYRNGSRPESFIEQSEIDDLLKRFLNSYEAILEDYNKGIFKNITPYTTHTFGVEMTTIEEVFSVCSHHDVIHAGQISIMERMI</sequence>